<keyword evidence="12" id="KW-0902">Two-component regulatory system</keyword>
<evidence type="ECO:0000259" key="16">
    <source>
        <dbReference type="PROSITE" id="PS50885"/>
    </source>
</evidence>
<dbReference type="InterPro" id="IPR003594">
    <property type="entry name" value="HATPase_dom"/>
</dbReference>
<keyword evidence="10" id="KW-0067">ATP-binding</keyword>
<keyword evidence="18" id="KW-1185">Reference proteome</keyword>
<accession>A0ABR8MZK5</accession>
<dbReference type="SMART" id="SM00388">
    <property type="entry name" value="HisKA"/>
    <property type="match status" value="1"/>
</dbReference>
<evidence type="ECO:0000256" key="14">
    <source>
        <dbReference type="SAM" id="Phobius"/>
    </source>
</evidence>
<dbReference type="PRINTS" id="PR00344">
    <property type="entry name" value="BCTRLSENSOR"/>
</dbReference>
<dbReference type="SUPFAM" id="SSF158472">
    <property type="entry name" value="HAMP domain-like"/>
    <property type="match status" value="1"/>
</dbReference>
<dbReference type="Pfam" id="PF02518">
    <property type="entry name" value="HATPase_c"/>
    <property type="match status" value="1"/>
</dbReference>
<dbReference type="CDD" id="cd00075">
    <property type="entry name" value="HATPase"/>
    <property type="match status" value="1"/>
</dbReference>
<reference evidence="17 18" key="1">
    <citation type="submission" date="2020-09" db="EMBL/GenBank/DDBJ databases">
        <title>Paenibacillus sp. strain PR3 16S rRNA gene Genome sequencing and assembly.</title>
        <authorList>
            <person name="Kim J."/>
        </authorList>
    </citation>
    <scope>NUCLEOTIDE SEQUENCE [LARGE SCALE GENOMIC DNA]</scope>
    <source>
        <strain evidence="17 18">PR3</strain>
    </source>
</reference>
<keyword evidence="4" id="KW-1003">Cell membrane</keyword>
<dbReference type="InterPro" id="IPR003660">
    <property type="entry name" value="HAMP_dom"/>
</dbReference>
<dbReference type="Gene3D" id="3.30.565.10">
    <property type="entry name" value="Histidine kinase-like ATPase, C-terminal domain"/>
    <property type="match status" value="1"/>
</dbReference>
<dbReference type="Gene3D" id="6.10.340.10">
    <property type="match status" value="1"/>
</dbReference>
<evidence type="ECO:0000259" key="15">
    <source>
        <dbReference type="PROSITE" id="PS50109"/>
    </source>
</evidence>
<dbReference type="InterPro" id="IPR004358">
    <property type="entry name" value="Sig_transdc_His_kin-like_C"/>
</dbReference>
<evidence type="ECO:0000313" key="17">
    <source>
        <dbReference type="EMBL" id="MBD3921384.1"/>
    </source>
</evidence>
<feature type="transmembrane region" description="Helical" evidence="14">
    <location>
        <begin position="6"/>
        <end position="24"/>
    </location>
</feature>
<dbReference type="SUPFAM" id="SSF47384">
    <property type="entry name" value="Homodimeric domain of signal transducing histidine kinase"/>
    <property type="match status" value="1"/>
</dbReference>
<evidence type="ECO:0000256" key="10">
    <source>
        <dbReference type="ARBA" id="ARBA00022840"/>
    </source>
</evidence>
<keyword evidence="7 14" id="KW-0812">Transmembrane</keyword>
<dbReference type="GO" id="GO:0016301">
    <property type="term" value="F:kinase activity"/>
    <property type="evidence" value="ECO:0007669"/>
    <property type="project" value="UniProtKB-KW"/>
</dbReference>
<feature type="transmembrane region" description="Helical" evidence="14">
    <location>
        <begin position="125"/>
        <end position="146"/>
    </location>
</feature>
<keyword evidence="8" id="KW-0547">Nucleotide-binding</keyword>
<dbReference type="PROSITE" id="PS50885">
    <property type="entry name" value="HAMP"/>
    <property type="match status" value="1"/>
</dbReference>
<evidence type="ECO:0000256" key="2">
    <source>
        <dbReference type="ARBA" id="ARBA00004651"/>
    </source>
</evidence>
<evidence type="ECO:0000256" key="8">
    <source>
        <dbReference type="ARBA" id="ARBA00022741"/>
    </source>
</evidence>
<dbReference type="CDD" id="cd06225">
    <property type="entry name" value="HAMP"/>
    <property type="match status" value="1"/>
</dbReference>
<evidence type="ECO:0000256" key="12">
    <source>
        <dbReference type="ARBA" id="ARBA00023012"/>
    </source>
</evidence>
<dbReference type="InterPro" id="IPR036890">
    <property type="entry name" value="HATPase_C_sf"/>
</dbReference>
<evidence type="ECO:0000256" key="4">
    <source>
        <dbReference type="ARBA" id="ARBA00022475"/>
    </source>
</evidence>
<dbReference type="InterPro" id="IPR036097">
    <property type="entry name" value="HisK_dim/P_sf"/>
</dbReference>
<dbReference type="Pfam" id="PF00512">
    <property type="entry name" value="HisKA"/>
    <property type="match status" value="1"/>
</dbReference>
<gene>
    <name evidence="17" type="ORF">H8B09_21625</name>
</gene>
<comment type="subcellular location">
    <subcellularLocation>
        <location evidence="2">Cell membrane</location>
        <topology evidence="2">Multi-pass membrane protein</topology>
    </subcellularLocation>
</comment>
<evidence type="ECO:0000256" key="5">
    <source>
        <dbReference type="ARBA" id="ARBA00022553"/>
    </source>
</evidence>
<dbReference type="SMART" id="SM00304">
    <property type="entry name" value="HAMP"/>
    <property type="match status" value="1"/>
</dbReference>
<keyword evidence="5" id="KW-0597">Phosphoprotein</keyword>
<evidence type="ECO:0000256" key="11">
    <source>
        <dbReference type="ARBA" id="ARBA00022989"/>
    </source>
</evidence>
<dbReference type="InterPro" id="IPR050398">
    <property type="entry name" value="HssS/ArlS-like"/>
</dbReference>
<dbReference type="PANTHER" id="PTHR45528">
    <property type="entry name" value="SENSOR HISTIDINE KINASE CPXA"/>
    <property type="match status" value="1"/>
</dbReference>
<comment type="catalytic activity">
    <reaction evidence="1">
        <text>ATP + protein L-histidine = ADP + protein N-phospho-L-histidine.</text>
        <dbReference type="EC" id="2.7.13.3"/>
    </reaction>
</comment>
<keyword evidence="11 14" id="KW-1133">Transmembrane helix</keyword>
<dbReference type="SMART" id="SM00387">
    <property type="entry name" value="HATPase_c"/>
    <property type="match status" value="1"/>
</dbReference>
<evidence type="ECO:0000256" key="6">
    <source>
        <dbReference type="ARBA" id="ARBA00022679"/>
    </source>
</evidence>
<organism evidence="17 18">
    <name type="scientific">Paenibacillus terricola</name>
    <dbReference type="NCBI Taxonomy" id="2763503"/>
    <lineage>
        <taxon>Bacteria</taxon>
        <taxon>Bacillati</taxon>
        <taxon>Bacillota</taxon>
        <taxon>Bacilli</taxon>
        <taxon>Bacillales</taxon>
        <taxon>Paenibacillaceae</taxon>
        <taxon>Paenibacillus</taxon>
    </lineage>
</organism>
<dbReference type="InterPro" id="IPR005467">
    <property type="entry name" value="His_kinase_dom"/>
</dbReference>
<feature type="domain" description="Histidine kinase" evidence="15">
    <location>
        <begin position="216"/>
        <end position="420"/>
    </location>
</feature>
<keyword evidence="9 17" id="KW-0418">Kinase</keyword>
<evidence type="ECO:0000256" key="13">
    <source>
        <dbReference type="ARBA" id="ARBA00023136"/>
    </source>
</evidence>
<sequence>MKSKGLLVIAAAICAAGLLFFILINRIAINTDVDVVAVNEIVKTVESHWPDLAPEDYQAVTLPFVVLDNNGAPIYETSTGLFTTFNNAVKHNGTIMDITKDGQQLGKIIVLNDYKQTFHDIKHRLALSVIIAFALLALLCGGYAIWLNRTVFKPFMRLQSFASQIATGNLDVPLPMSRHNPFGAFTESFDLMREQLAAARQSEYEANRSKKELVASLSHDIKTPVASIKAVVELMLVSAQDEKTTRQLGNIYAKAEQIHLLITDMFHATLEEMTQLHVTVSEQSSSIVQEMFAKADYDERVHCEPLPPCLVLMDTSRLQQVIDNVISNAYKYAKTDVTVRSCIRNDHLELSILDYGNGVDPDELPLLFNKFYRGANAEGLSGSGLGLFISNYLMQNMQGEAECFNRSDGFTVILRLKLAS</sequence>
<dbReference type="SUPFAM" id="SSF55874">
    <property type="entry name" value="ATPase domain of HSP90 chaperone/DNA topoisomerase II/histidine kinase"/>
    <property type="match status" value="1"/>
</dbReference>
<dbReference type="PANTHER" id="PTHR45528:SF8">
    <property type="entry name" value="HISTIDINE KINASE"/>
    <property type="match status" value="1"/>
</dbReference>
<keyword evidence="13 14" id="KW-0472">Membrane</keyword>
<dbReference type="RefSeq" id="WP_191205641.1">
    <property type="nucleotide sequence ID" value="NZ_JACXZA010000005.1"/>
</dbReference>
<dbReference type="InterPro" id="IPR003661">
    <property type="entry name" value="HisK_dim/P_dom"/>
</dbReference>
<evidence type="ECO:0000256" key="7">
    <source>
        <dbReference type="ARBA" id="ARBA00022692"/>
    </source>
</evidence>
<proteinExistence type="predicted"/>
<evidence type="ECO:0000256" key="3">
    <source>
        <dbReference type="ARBA" id="ARBA00012438"/>
    </source>
</evidence>
<dbReference type="EC" id="2.7.13.3" evidence="3"/>
<dbReference type="EMBL" id="JACXZA010000005">
    <property type="protein sequence ID" value="MBD3921384.1"/>
    <property type="molecule type" value="Genomic_DNA"/>
</dbReference>
<dbReference type="PROSITE" id="PS50109">
    <property type="entry name" value="HIS_KIN"/>
    <property type="match status" value="1"/>
</dbReference>
<dbReference type="Proteomes" id="UP000609346">
    <property type="component" value="Unassembled WGS sequence"/>
</dbReference>
<evidence type="ECO:0000256" key="9">
    <source>
        <dbReference type="ARBA" id="ARBA00022777"/>
    </source>
</evidence>
<dbReference type="CDD" id="cd00082">
    <property type="entry name" value="HisKA"/>
    <property type="match status" value="1"/>
</dbReference>
<evidence type="ECO:0000256" key="1">
    <source>
        <dbReference type="ARBA" id="ARBA00000085"/>
    </source>
</evidence>
<keyword evidence="6" id="KW-0808">Transferase</keyword>
<feature type="domain" description="HAMP" evidence="16">
    <location>
        <begin position="149"/>
        <end position="201"/>
    </location>
</feature>
<dbReference type="Gene3D" id="1.10.287.130">
    <property type="match status" value="1"/>
</dbReference>
<protein>
    <recommendedName>
        <fullName evidence="3">histidine kinase</fullName>
        <ecNumber evidence="3">2.7.13.3</ecNumber>
    </recommendedName>
</protein>
<name>A0ABR8MZK5_9BACL</name>
<comment type="caution">
    <text evidence="17">The sequence shown here is derived from an EMBL/GenBank/DDBJ whole genome shotgun (WGS) entry which is preliminary data.</text>
</comment>
<evidence type="ECO:0000313" key="18">
    <source>
        <dbReference type="Proteomes" id="UP000609346"/>
    </source>
</evidence>